<protein>
    <submittedName>
        <fullName evidence="1">Uncharacterized protein</fullName>
    </submittedName>
</protein>
<comment type="caution">
    <text evidence="1">The sequence shown here is derived from an EMBL/GenBank/DDBJ whole genome shotgun (WGS) entry which is preliminary data.</text>
</comment>
<accession>A0A1Y3ETL0</accession>
<reference evidence="1 2" key="1">
    <citation type="submission" date="2015-04" db="EMBL/GenBank/DDBJ databases">
        <title>Draft genome of the roundworm Trichinella nativa.</title>
        <authorList>
            <person name="Mitreva M."/>
        </authorList>
    </citation>
    <scope>NUCLEOTIDE SEQUENCE [LARGE SCALE GENOMIC DNA]</scope>
    <source>
        <strain evidence="1 2">ISS45</strain>
    </source>
</reference>
<dbReference type="EMBL" id="LVZM01005273">
    <property type="protein sequence ID" value="OUC47097.1"/>
    <property type="molecule type" value="Genomic_DNA"/>
</dbReference>
<organism evidence="1 2">
    <name type="scientific">Trichinella nativa</name>
    <dbReference type="NCBI Taxonomy" id="6335"/>
    <lineage>
        <taxon>Eukaryota</taxon>
        <taxon>Metazoa</taxon>
        <taxon>Ecdysozoa</taxon>
        <taxon>Nematoda</taxon>
        <taxon>Enoplea</taxon>
        <taxon>Dorylaimia</taxon>
        <taxon>Trichinellida</taxon>
        <taxon>Trichinellidae</taxon>
        <taxon>Trichinella</taxon>
    </lineage>
</organism>
<evidence type="ECO:0000313" key="1">
    <source>
        <dbReference type="EMBL" id="OUC47097.1"/>
    </source>
</evidence>
<evidence type="ECO:0000313" key="2">
    <source>
        <dbReference type="Proteomes" id="UP000243006"/>
    </source>
</evidence>
<gene>
    <name evidence="1" type="ORF">D917_07187</name>
</gene>
<sequence>MQACVCNHQNEFVLRRKKENQFITYVFSKLVVAGNEAIFQLLKRTDSFMHSLFVCFKICNFFKKKTFKLPDGYYGEAQKSDNGPGRGCVSSTQQHKVENFQIEQQRRRTIFQEIKSQVEIEIRIHHCSMMSMSPGEVATQAQP</sequence>
<proteinExistence type="predicted"/>
<name>A0A1Y3ETL0_9BILA</name>
<dbReference type="AlphaFoldDB" id="A0A1Y3ETL0"/>
<dbReference type="Proteomes" id="UP000243006">
    <property type="component" value="Unassembled WGS sequence"/>
</dbReference>